<accession>A0A846QQW0</accession>
<evidence type="ECO:0000313" key="4">
    <source>
        <dbReference type="Proteomes" id="UP000580856"/>
    </source>
</evidence>
<keyword evidence="4" id="KW-1185">Reference proteome</keyword>
<dbReference type="PANTHER" id="PTHR21666">
    <property type="entry name" value="PEPTIDASE-RELATED"/>
    <property type="match status" value="1"/>
</dbReference>
<keyword evidence="1" id="KW-0812">Transmembrane</keyword>
<dbReference type="PANTHER" id="PTHR21666:SF286">
    <property type="entry name" value="LIPOPROTEIN NLPD"/>
    <property type="match status" value="1"/>
</dbReference>
<feature type="transmembrane region" description="Helical" evidence="1">
    <location>
        <begin position="26"/>
        <end position="49"/>
    </location>
</feature>
<dbReference type="InterPro" id="IPR011055">
    <property type="entry name" value="Dup_hybrid_motif"/>
</dbReference>
<evidence type="ECO:0000259" key="2">
    <source>
        <dbReference type="Pfam" id="PF01551"/>
    </source>
</evidence>
<keyword evidence="1" id="KW-0472">Membrane</keyword>
<dbReference type="SUPFAM" id="SSF51261">
    <property type="entry name" value="Duplicated hybrid motif"/>
    <property type="match status" value="1"/>
</dbReference>
<gene>
    <name evidence="3" type="ORF">GGQ74_000679</name>
</gene>
<dbReference type="InterPro" id="IPR016047">
    <property type="entry name" value="M23ase_b-sheet_dom"/>
</dbReference>
<dbReference type="Pfam" id="PF01551">
    <property type="entry name" value="Peptidase_M23"/>
    <property type="match status" value="1"/>
</dbReference>
<name>A0A846QQW0_9BACT</name>
<dbReference type="CDD" id="cd12797">
    <property type="entry name" value="M23_peptidase"/>
    <property type="match status" value="1"/>
</dbReference>
<dbReference type="GO" id="GO:0004222">
    <property type="term" value="F:metalloendopeptidase activity"/>
    <property type="evidence" value="ECO:0007669"/>
    <property type="project" value="TreeGrafter"/>
</dbReference>
<feature type="domain" description="M23ase beta-sheet core" evidence="2">
    <location>
        <begin position="201"/>
        <end position="295"/>
    </location>
</feature>
<protein>
    <submittedName>
        <fullName evidence="3">Murein DD-endopeptidase MepM/ murein hydrolase activator NlpD</fullName>
    </submittedName>
</protein>
<comment type="caution">
    <text evidence="3">The sequence shown here is derived from an EMBL/GenBank/DDBJ whole genome shotgun (WGS) entry which is preliminary data.</text>
</comment>
<dbReference type="InterPro" id="IPR050570">
    <property type="entry name" value="Cell_wall_metabolism_enzyme"/>
</dbReference>
<sequence length="301" mass="34089">MLFRKYDIVVFKENEGISRKFRLRGWFGIALAGLLCALIASNIFFWNYFINFKVMKKELGNSEQTVQEQKTQLLALATKIKTLEKDLLRIRDFDSKLRVMINLDQDRRVSESPIGGPESADFANSYLPMHRQELLARKMHNFLHQLNTEARLEEVRQQELMHVIRSNQDLWAATPSIWPTQGWVSSPFGARTSPFTAKREFHKGIDISAPTGTPIYAPAKGVVTFSGADGGYGLSMMIDHGSGIKTRYAHLHSLAVKANRKVSRGELIAYVGNTGRSTGPHLHYEVRLNGVPVNPMRYVLN</sequence>
<dbReference type="AlphaFoldDB" id="A0A846QQW0"/>
<organism evidence="3 4">
    <name type="scientific">Desulfobaculum xiamenense</name>
    <dbReference type="NCBI Taxonomy" id="995050"/>
    <lineage>
        <taxon>Bacteria</taxon>
        <taxon>Pseudomonadati</taxon>
        <taxon>Thermodesulfobacteriota</taxon>
        <taxon>Desulfovibrionia</taxon>
        <taxon>Desulfovibrionales</taxon>
        <taxon>Desulfovibrionaceae</taxon>
        <taxon>Desulfobaculum</taxon>
    </lineage>
</organism>
<proteinExistence type="predicted"/>
<dbReference type="RefSeq" id="WP_167940128.1">
    <property type="nucleotide sequence ID" value="NZ_JAATJA010000001.1"/>
</dbReference>
<dbReference type="EMBL" id="JAATJA010000001">
    <property type="protein sequence ID" value="NJB67039.1"/>
    <property type="molecule type" value="Genomic_DNA"/>
</dbReference>
<dbReference type="Gene3D" id="2.70.70.10">
    <property type="entry name" value="Glucose Permease (Domain IIA)"/>
    <property type="match status" value="1"/>
</dbReference>
<keyword evidence="3" id="KW-0378">Hydrolase</keyword>
<evidence type="ECO:0000313" key="3">
    <source>
        <dbReference type="EMBL" id="NJB67039.1"/>
    </source>
</evidence>
<dbReference type="FunFam" id="2.70.70.10:FF:000006">
    <property type="entry name" value="M23 family peptidase"/>
    <property type="match status" value="1"/>
</dbReference>
<reference evidence="3 4" key="1">
    <citation type="submission" date="2020-03" db="EMBL/GenBank/DDBJ databases">
        <title>Genomic Encyclopedia of Type Strains, Phase IV (KMG-IV): sequencing the most valuable type-strain genomes for metagenomic binning, comparative biology and taxonomic classification.</title>
        <authorList>
            <person name="Goeker M."/>
        </authorList>
    </citation>
    <scope>NUCLEOTIDE SEQUENCE [LARGE SCALE GENOMIC DNA]</scope>
    <source>
        <strain evidence="3 4">DSM 24233</strain>
    </source>
</reference>
<keyword evidence="1" id="KW-1133">Transmembrane helix</keyword>
<evidence type="ECO:0000256" key="1">
    <source>
        <dbReference type="SAM" id="Phobius"/>
    </source>
</evidence>
<dbReference type="Proteomes" id="UP000580856">
    <property type="component" value="Unassembled WGS sequence"/>
</dbReference>